<evidence type="ECO:0000256" key="2">
    <source>
        <dbReference type="ARBA" id="ARBA00022643"/>
    </source>
</evidence>
<dbReference type="InterPro" id="IPR051796">
    <property type="entry name" value="ISF_SsuE-like"/>
</dbReference>
<reference evidence="4 5" key="1">
    <citation type="submission" date="2017-01" db="EMBL/GenBank/DDBJ databases">
        <title>First insights into the biology of 'candidatus Vampirococcus archaeovorus'.</title>
        <authorList>
            <person name="Kizina J."/>
            <person name="Jordan S."/>
            <person name="Stueber K."/>
            <person name="Reinhardt R."/>
            <person name="Harder J."/>
        </authorList>
    </citation>
    <scope>NUCLEOTIDE SEQUENCE [LARGE SCALE GENOMIC DNA]</scope>
    <source>
        <strain evidence="4 5">LiM</strain>
    </source>
</reference>
<dbReference type="Gene3D" id="3.40.50.360">
    <property type="match status" value="1"/>
</dbReference>
<proteinExistence type="predicted"/>
<dbReference type="SUPFAM" id="SSF52218">
    <property type="entry name" value="Flavoproteins"/>
    <property type="match status" value="1"/>
</dbReference>
<dbReference type="OrthoDB" id="9805976at2"/>
<keyword evidence="2" id="KW-0288">FMN</keyword>
<dbReference type="AlphaFoldDB" id="A0A410P5V8"/>
<evidence type="ECO:0000313" key="4">
    <source>
        <dbReference type="EMBL" id="QAT17559.1"/>
    </source>
</evidence>
<accession>A0A410P5V8</accession>
<name>A0A410P5V8_VELA1</name>
<keyword evidence="5" id="KW-1185">Reference proteome</keyword>
<protein>
    <recommendedName>
        <fullName evidence="3">NADPH-dependent FMN reductase-like domain-containing protein</fullName>
    </recommendedName>
</protein>
<feature type="domain" description="NADPH-dependent FMN reductase-like" evidence="3">
    <location>
        <begin position="1"/>
        <end position="153"/>
    </location>
</feature>
<dbReference type="EMBL" id="CP019384">
    <property type="protein sequence ID" value="QAT17559.1"/>
    <property type="molecule type" value="Genomic_DNA"/>
</dbReference>
<dbReference type="KEGG" id="vai:BU251_07430"/>
<dbReference type="GO" id="GO:0016491">
    <property type="term" value="F:oxidoreductase activity"/>
    <property type="evidence" value="ECO:0007669"/>
    <property type="project" value="InterPro"/>
</dbReference>
<dbReference type="InterPro" id="IPR029039">
    <property type="entry name" value="Flavoprotein-like_sf"/>
</dbReference>
<dbReference type="PANTHER" id="PTHR43278">
    <property type="entry name" value="NAD(P)H-DEPENDENT FMN-CONTAINING OXIDOREDUCTASE YWQN-RELATED"/>
    <property type="match status" value="1"/>
</dbReference>
<keyword evidence="1" id="KW-0285">Flavoprotein</keyword>
<dbReference type="Pfam" id="PF03358">
    <property type="entry name" value="FMN_red"/>
    <property type="match status" value="1"/>
</dbReference>
<evidence type="ECO:0000313" key="5">
    <source>
        <dbReference type="Proteomes" id="UP000287243"/>
    </source>
</evidence>
<organism evidence="4 5">
    <name type="scientific">Velamenicoccus archaeovorus</name>
    <dbReference type="NCBI Taxonomy" id="1930593"/>
    <lineage>
        <taxon>Bacteria</taxon>
        <taxon>Pseudomonadati</taxon>
        <taxon>Candidatus Omnitrophota</taxon>
        <taxon>Candidatus Velamenicoccus</taxon>
    </lineage>
</organism>
<evidence type="ECO:0000256" key="1">
    <source>
        <dbReference type="ARBA" id="ARBA00022630"/>
    </source>
</evidence>
<sequence length="218" mass="24827">MKILGILASPRKNKSNTLDLLKEALSAAQGHGFCEEIIHLCDYKIEFCRHCEACHKNILSCPIKDDVRLLQQKILEADAIIFASPVYIHHITGHLKNLLDRSSHFIHCQRLLEKYAAAVATSGGGPHDMVPEYIKQYTTACGARYVGGVSTAVPLDKEIKRKAYNLGVDLSEAIKRKKIFPVEEAVIQTQREYFKQVIMAKKEDWPGEYRYWKEQGWI</sequence>
<dbReference type="InterPro" id="IPR005025">
    <property type="entry name" value="FMN_Rdtase-like_dom"/>
</dbReference>
<evidence type="ECO:0000259" key="3">
    <source>
        <dbReference type="Pfam" id="PF03358"/>
    </source>
</evidence>
<gene>
    <name evidence="4" type="ORF">BU251_07430</name>
</gene>
<dbReference type="PANTHER" id="PTHR43278:SF1">
    <property type="entry name" value="IRON-SULFUR FLAVOPROTEIN MJ1083"/>
    <property type="match status" value="1"/>
</dbReference>
<dbReference type="Proteomes" id="UP000287243">
    <property type="component" value="Chromosome"/>
</dbReference>